<feature type="region of interest" description="Disordered" evidence="1">
    <location>
        <begin position="1"/>
        <end position="24"/>
    </location>
</feature>
<protein>
    <submittedName>
        <fullName evidence="2">Uncharacterized protein</fullName>
    </submittedName>
</protein>
<name>A0A232EE53_9HYME</name>
<evidence type="ECO:0000313" key="2">
    <source>
        <dbReference type="EMBL" id="OXU16637.1"/>
    </source>
</evidence>
<dbReference type="Proteomes" id="UP000215335">
    <property type="component" value="Unassembled WGS sequence"/>
</dbReference>
<dbReference type="EMBL" id="NNAY01005552">
    <property type="protein sequence ID" value="OXU16637.1"/>
    <property type="molecule type" value="Genomic_DNA"/>
</dbReference>
<keyword evidence="3" id="KW-1185">Reference proteome</keyword>
<organism evidence="2 3">
    <name type="scientific">Trichomalopsis sarcophagae</name>
    <dbReference type="NCBI Taxonomy" id="543379"/>
    <lineage>
        <taxon>Eukaryota</taxon>
        <taxon>Metazoa</taxon>
        <taxon>Ecdysozoa</taxon>
        <taxon>Arthropoda</taxon>
        <taxon>Hexapoda</taxon>
        <taxon>Insecta</taxon>
        <taxon>Pterygota</taxon>
        <taxon>Neoptera</taxon>
        <taxon>Endopterygota</taxon>
        <taxon>Hymenoptera</taxon>
        <taxon>Apocrita</taxon>
        <taxon>Proctotrupomorpha</taxon>
        <taxon>Chalcidoidea</taxon>
        <taxon>Pteromalidae</taxon>
        <taxon>Pteromalinae</taxon>
        <taxon>Trichomalopsis</taxon>
    </lineage>
</organism>
<gene>
    <name evidence="2" type="ORF">TSAR_010293</name>
</gene>
<reference evidence="2 3" key="1">
    <citation type="journal article" date="2017" name="Curr. Biol.">
        <title>The Evolution of Venom by Co-option of Single-Copy Genes.</title>
        <authorList>
            <person name="Martinson E.O."/>
            <person name="Mrinalini"/>
            <person name="Kelkar Y.D."/>
            <person name="Chang C.H."/>
            <person name="Werren J.H."/>
        </authorList>
    </citation>
    <scope>NUCLEOTIDE SEQUENCE [LARGE SCALE GENOMIC DNA]</scope>
    <source>
        <strain evidence="2 3">Alberta</strain>
        <tissue evidence="2">Whole body</tissue>
    </source>
</reference>
<dbReference type="AlphaFoldDB" id="A0A232EE53"/>
<sequence length="47" mass="5036">MCDVQDGAKLPVPNAGPPNTRESVEALDLTREQRLPVPHVGQLMASP</sequence>
<evidence type="ECO:0000313" key="3">
    <source>
        <dbReference type="Proteomes" id="UP000215335"/>
    </source>
</evidence>
<proteinExistence type="predicted"/>
<comment type="caution">
    <text evidence="2">The sequence shown here is derived from an EMBL/GenBank/DDBJ whole genome shotgun (WGS) entry which is preliminary data.</text>
</comment>
<accession>A0A232EE53</accession>
<evidence type="ECO:0000256" key="1">
    <source>
        <dbReference type="SAM" id="MobiDB-lite"/>
    </source>
</evidence>